<dbReference type="HAMAP" id="MF_02249">
    <property type="entry name" value="BioZ"/>
    <property type="match status" value="1"/>
</dbReference>
<dbReference type="KEGG" id="xdi:EZH22_08870"/>
<protein>
    <recommendedName>
        <fullName evidence="3">3-oxopimeloyl-[acyl-carrier-protein] synthase</fullName>
        <shortName evidence="3">3-oxopimeloyl-[ACP] synthase</shortName>
        <ecNumber evidence="3">2.3.1.-</ecNumber>
    </recommendedName>
</protein>
<dbReference type="CDD" id="cd00830">
    <property type="entry name" value="KAS_III"/>
    <property type="match status" value="1"/>
</dbReference>
<feature type="region of interest" description="ACP-binding" evidence="3">
    <location>
        <begin position="259"/>
        <end position="263"/>
    </location>
</feature>
<dbReference type="NCBIfam" id="NF006829">
    <property type="entry name" value="PRK09352.1"/>
    <property type="match status" value="1"/>
</dbReference>
<dbReference type="InterPro" id="IPR016039">
    <property type="entry name" value="Thiolase-like"/>
</dbReference>
<dbReference type="Pfam" id="PF08541">
    <property type="entry name" value="ACP_syn_III_C"/>
    <property type="match status" value="1"/>
</dbReference>
<dbReference type="SUPFAM" id="SSF53901">
    <property type="entry name" value="Thiolase-like"/>
    <property type="match status" value="1"/>
</dbReference>
<keyword evidence="2 3" id="KW-0012">Acyltransferase</keyword>
<evidence type="ECO:0000256" key="2">
    <source>
        <dbReference type="ARBA" id="ARBA00023315"/>
    </source>
</evidence>
<evidence type="ECO:0000256" key="1">
    <source>
        <dbReference type="ARBA" id="ARBA00022679"/>
    </source>
</evidence>
<feature type="domain" description="Beta-ketoacyl-[acyl-carrier-protein] synthase III N-terminal" evidence="5">
    <location>
        <begin position="114"/>
        <end position="191"/>
    </location>
</feature>
<dbReference type="InterPro" id="IPR046403">
    <property type="entry name" value="BioZ"/>
</dbReference>
<accession>A0A974PRG6</accession>
<comment type="catalytic activity">
    <reaction evidence="3">
        <text>malonyl-[ACP] + an acyl-CoA + H(+) = a 3-oxoacyl-[ACP] + CO2 + CoA</text>
        <dbReference type="Rhea" id="RHEA:44448"/>
        <dbReference type="Rhea" id="RHEA-COMP:9623"/>
        <dbReference type="Rhea" id="RHEA-COMP:9916"/>
        <dbReference type="ChEBI" id="CHEBI:15378"/>
        <dbReference type="ChEBI" id="CHEBI:16526"/>
        <dbReference type="ChEBI" id="CHEBI:57287"/>
        <dbReference type="ChEBI" id="CHEBI:58342"/>
        <dbReference type="ChEBI" id="CHEBI:78449"/>
        <dbReference type="ChEBI" id="CHEBI:78776"/>
    </reaction>
</comment>
<comment type="pathway">
    <text evidence="3">Cofactor biosynthesis; biotin biosynthesis.</text>
</comment>
<comment type="function">
    <text evidence="3">Involved in the formation of the biotin precursor pimeloyl-ACP. Catalyzes the condensation of glutaryl-CoA, an intermediate in lysine degradation, with malonyl-ACP to produce 3-oxopimeloyl-ACP.</text>
</comment>
<keyword evidence="1 3" id="KW-0808">Transferase</keyword>
<dbReference type="NCBIfam" id="NF004623">
    <property type="entry name" value="PRK05963.1"/>
    <property type="match status" value="1"/>
</dbReference>
<comment type="catalytic activity">
    <reaction evidence="3">
        <text>glutaryl-CoA + malonyl-[ACP] + H(+) = 3-oxo-6-carboxyhexanoyl-[ACP] + CO2 + CoA</text>
        <dbReference type="Rhea" id="RHEA:67904"/>
        <dbReference type="Rhea" id="RHEA-COMP:9623"/>
        <dbReference type="Rhea" id="RHEA-COMP:17387"/>
        <dbReference type="ChEBI" id="CHEBI:15378"/>
        <dbReference type="ChEBI" id="CHEBI:16526"/>
        <dbReference type="ChEBI" id="CHEBI:57287"/>
        <dbReference type="ChEBI" id="CHEBI:57378"/>
        <dbReference type="ChEBI" id="CHEBI:78449"/>
        <dbReference type="ChEBI" id="CHEBI:176519"/>
    </reaction>
</comment>
<dbReference type="GO" id="GO:0006633">
    <property type="term" value="P:fatty acid biosynthetic process"/>
    <property type="evidence" value="ECO:0007669"/>
    <property type="project" value="InterPro"/>
</dbReference>
<dbReference type="Pfam" id="PF08545">
    <property type="entry name" value="ACP_syn_III"/>
    <property type="match status" value="1"/>
</dbReference>
<feature type="domain" description="Beta-ketoacyl-[acyl-carrier-protein] synthase III C-terminal" evidence="4">
    <location>
        <begin position="242"/>
        <end position="330"/>
    </location>
</feature>
<dbReference type="EC" id="2.3.1.-" evidence="3"/>
<dbReference type="InterPro" id="IPR013751">
    <property type="entry name" value="ACP_syn_III_N"/>
</dbReference>
<evidence type="ECO:0000313" key="6">
    <source>
        <dbReference type="EMBL" id="QRG08383.1"/>
    </source>
</evidence>
<gene>
    <name evidence="3" type="primary">bioZ</name>
    <name evidence="6" type="ORF">EZH22_08870</name>
</gene>
<feature type="active site" evidence="3">
    <location>
        <position position="119"/>
    </location>
</feature>
<comment type="similarity">
    <text evidence="3">Belongs to the thiolase-like superfamily. BioZ family.</text>
</comment>
<evidence type="ECO:0000256" key="3">
    <source>
        <dbReference type="HAMAP-Rule" id="MF_02249"/>
    </source>
</evidence>
<dbReference type="AlphaFoldDB" id="A0A974PRG6"/>
<dbReference type="InterPro" id="IPR013747">
    <property type="entry name" value="ACP_syn_III_C"/>
</dbReference>
<dbReference type="EMBL" id="CP063362">
    <property type="protein sequence ID" value="QRG08383.1"/>
    <property type="molecule type" value="Genomic_DNA"/>
</dbReference>
<dbReference type="GO" id="GO:0044550">
    <property type="term" value="P:secondary metabolite biosynthetic process"/>
    <property type="evidence" value="ECO:0007669"/>
    <property type="project" value="TreeGrafter"/>
</dbReference>
<dbReference type="Proteomes" id="UP000596427">
    <property type="component" value="Chromosome"/>
</dbReference>
<dbReference type="GO" id="GO:0009102">
    <property type="term" value="P:biotin biosynthetic process"/>
    <property type="evidence" value="ECO:0007669"/>
    <property type="project" value="UniProtKB-UniRule"/>
</dbReference>
<keyword evidence="7" id="KW-1185">Reference proteome</keyword>
<feature type="active site" evidence="3">
    <location>
        <position position="288"/>
    </location>
</feature>
<feature type="active site" evidence="3">
    <location>
        <position position="258"/>
    </location>
</feature>
<keyword evidence="3" id="KW-0093">Biotin biosynthesis</keyword>
<evidence type="ECO:0000259" key="5">
    <source>
        <dbReference type="Pfam" id="PF08545"/>
    </source>
</evidence>
<evidence type="ECO:0000313" key="7">
    <source>
        <dbReference type="Proteomes" id="UP000596427"/>
    </source>
</evidence>
<sequence>MSRAGTRIAGHGHHAPDRVVANAEIEGRLGLAAGWIESRTGIRARRYAAAGEAVSDIALPAAEMALEMAHAACGLPRAMIGLTLLATSTPDHLLPPTAPLLAYRLGLPASGAADLTGACAGFLYAYVLAEGFVRASGQAALVVAANILSRRIDPQDASTSALFADAAGAVVIAPADRAGTGLLASRLASDGSGYDLIQIPDSGSRRTGGEERAGVPRMVMRDGRAVFQRAVAMMGDACRHVLDQAGLTPDEVTHFVPHQANGRIVSAVADRLGIAPARTLSTLAEFGNSSAATLPFTLSACAGARGYGEGDVLLMAAAGAGLTGGAALVRL</sequence>
<name>A0A974PRG6_9HYPH</name>
<dbReference type="PANTHER" id="PTHR34069:SF2">
    <property type="entry name" value="BETA-KETOACYL-[ACYL-CARRIER-PROTEIN] SYNTHASE III"/>
    <property type="match status" value="1"/>
</dbReference>
<proteinExistence type="inferred from homology"/>
<dbReference type="GO" id="GO:0004315">
    <property type="term" value="F:3-oxoacyl-[acyl-carrier-protein] synthase activity"/>
    <property type="evidence" value="ECO:0007669"/>
    <property type="project" value="InterPro"/>
</dbReference>
<dbReference type="Gene3D" id="3.40.47.10">
    <property type="match status" value="1"/>
</dbReference>
<evidence type="ECO:0000259" key="4">
    <source>
        <dbReference type="Pfam" id="PF08541"/>
    </source>
</evidence>
<dbReference type="PANTHER" id="PTHR34069">
    <property type="entry name" value="3-OXOACYL-[ACYL-CARRIER-PROTEIN] SYNTHASE 3"/>
    <property type="match status" value="1"/>
</dbReference>
<organism evidence="6 7">
    <name type="scientific">Xanthobacter dioxanivorans</name>
    <dbReference type="NCBI Taxonomy" id="2528964"/>
    <lineage>
        <taxon>Bacteria</taxon>
        <taxon>Pseudomonadati</taxon>
        <taxon>Pseudomonadota</taxon>
        <taxon>Alphaproteobacteria</taxon>
        <taxon>Hyphomicrobiales</taxon>
        <taxon>Xanthobacteraceae</taxon>
        <taxon>Xanthobacter</taxon>
    </lineage>
</organism>
<dbReference type="RefSeq" id="WP_203195291.1">
    <property type="nucleotide sequence ID" value="NZ_CP063362.1"/>
</dbReference>
<reference evidence="6 7" key="1">
    <citation type="submission" date="2020-10" db="EMBL/GenBank/DDBJ databases">
        <title>Degradation of 1,4-Dioxane by Xanthobacter sp. YN2, via a Novel Group-2 Soluble Di-Iron Monooxygenase.</title>
        <authorList>
            <person name="Ma F."/>
            <person name="Wang Y."/>
            <person name="Yang J."/>
            <person name="Guo H."/>
            <person name="Su D."/>
            <person name="Yu L."/>
        </authorList>
    </citation>
    <scope>NUCLEOTIDE SEQUENCE [LARGE SCALE GENOMIC DNA]</scope>
    <source>
        <strain evidence="6 7">YN2</strain>
    </source>
</reference>